<dbReference type="EMBL" id="FQZE01000008">
    <property type="protein sequence ID" value="SHI95453.1"/>
    <property type="molecule type" value="Genomic_DNA"/>
</dbReference>
<dbReference type="RefSeq" id="WP_073167847.1">
    <property type="nucleotide sequence ID" value="NZ_FQZE01000008.1"/>
</dbReference>
<evidence type="ECO:0000313" key="2">
    <source>
        <dbReference type="Proteomes" id="UP000184050"/>
    </source>
</evidence>
<dbReference type="AlphaFoldDB" id="A0A1M6FCS1"/>
<accession>A0A1M6FCS1</accession>
<name>A0A1M6FCS1_9BACT</name>
<gene>
    <name evidence="1" type="ORF">SAMN05444280_108119</name>
</gene>
<keyword evidence="2" id="KW-1185">Reference proteome</keyword>
<evidence type="ECO:0000313" key="1">
    <source>
        <dbReference type="EMBL" id="SHI95453.1"/>
    </source>
</evidence>
<dbReference type="STRING" id="1168035.SAMN05444280_108119"/>
<sequence length="682" mass="79792">MLAFYLNNKSFAVDEDNSVKLTWRNPACNFDSFPGDVGLGINIPANDINRTILGNPEDFERYAKENTREFEGFEIHFSGVLLMAGTLIIKTADNESYNCWLRSNTGNIGEEHREKYIYDSISFKQQKVFQNKSDYDPDVDEYACPGVYNPDFFKEKGQKVPVIKMVENPSYGKLIIEFKWSHILKIDDREYIPETVESEDLTEAFLRYSGWQVNAKNEDGTIKAPKTSSDADAESVKNDLDVSVVSPMLFLNYAIKTLFKDAKFGIKENFIADDPDLKRLVIYHNFDINEIATTADRSFYKDFWDETYEGIYEDHTPRARSVGNRINLVGRQVNTFYYKELFPPIKLKEFILSVQNLLNVFFHFQPNRRIVNIIDRESVFTSASIDISKYLDGNWQLEDKKDSSLKFVYEHDGDDLIFNEQWADLTDYRLNEKEPVDTWDELEQIDNPEMDEIRFVRETNTYVQYKLWLLENTDEETGENTQEKYIGWRHLSIGFQHAFYNHGKDETEEIKTEFSTLVGEESAETRQMGNMRSEQFEYSSFTPRLLFYNGNNTGAYQTSNLSLDFEQETTGLLEKRWRYWSRFWATRQPVSCKAHFPLGVLDHVLNNIYRKFKSREGEFIIEEITTEFGTNQIGATEIKGYKMNYSPRVYSLEDAWDVNDVIWVDETIDMTGAERFFPLVID</sequence>
<reference evidence="1 2" key="1">
    <citation type="submission" date="2016-11" db="EMBL/GenBank/DDBJ databases">
        <authorList>
            <person name="Jaros S."/>
            <person name="Januszkiewicz K."/>
            <person name="Wedrychowicz H."/>
        </authorList>
    </citation>
    <scope>NUCLEOTIDE SEQUENCE [LARGE SCALE GENOMIC DNA]</scope>
    <source>
        <strain evidence="1 2">DSM 27063</strain>
    </source>
</reference>
<dbReference type="OrthoDB" id="1287238at2"/>
<dbReference type="Proteomes" id="UP000184050">
    <property type="component" value="Unassembled WGS sequence"/>
</dbReference>
<proteinExistence type="predicted"/>
<protein>
    <submittedName>
        <fullName evidence="1">Uncharacterized protein</fullName>
    </submittedName>
</protein>
<organism evidence="1 2">
    <name type="scientific">Tangfeifania diversioriginum</name>
    <dbReference type="NCBI Taxonomy" id="1168035"/>
    <lineage>
        <taxon>Bacteria</taxon>
        <taxon>Pseudomonadati</taxon>
        <taxon>Bacteroidota</taxon>
        <taxon>Bacteroidia</taxon>
        <taxon>Marinilabiliales</taxon>
        <taxon>Prolixibacteraceae</taxon>
        <taxon>Tangfeifania</taxon>
    </lineage>
</organism>